<gene>
    <name evidence="10" type="ORF">H074_24095</name>
</gene>
<keyword evidence="4" id="KW-0964">Secreted</keyword>
<name>M2Y2Q4_9PSEU</name>
<dbReference type="Pfam" id="PF00720">
    <property type="entry name" value="SSI"/>
    <property type="match status" value="1"/>
</dbReference>
<dbReference type="Gene3D" id="3.30.350.10">
    <property type="entry name" value="Subtilisin inhibitor-like"/>
    <property type="match status" value="1"/>
</dbReference>
<evidence type="ECO:0000256" key="5">
    <source>
        <dbReference type="ARBA" id="ARBA00022690"/>
    </source>
</evidence>
<organism evidence="10 11">
    <name type="scientific">Amycolatopsis decaplanina DSM 44594</name>
    <dbReference type="NCBI Taxonomy" id="1284240"/>
    <lineage>
        <taxon>Bacteria</taxon>
        <taxon>Bacillati</taxon>
        <taxon>Actinomycetota</taxon>
        <taxon>Actinomycetes</taxon>
        <taxon>Pseudonocardiales</taxon>
        <taxon>Pseudonocardiaceae</taxon>
        <taxon>Amycolatopsis</taxon>
    </lineage>
</organism>
<evidence type="ECO:0000256" key="3">
    <source>
        <dbReference type="ARBA" id="ARBA00011738"/>
    </source>
</evidence>
<evidence type="ECO:0000313" key="11">
    <source>
        <dbReference type="Proteomes" id="UP000054226"/>
    </source>
</evidence>
<dbReference type="SUPFAM" id="SSF55399">
    <property type="entry name" value="Subtilisin inhibitor"/>
    <property type="match status" value="1"/>
</dbReference>
<keyword evidence="11" id="KW-1185">Reference proteome</keyword>
<sequence>MNASAAGTRSTDSPGFAAGSQLFLTVGKGTGNTPLGAVRTLTCDPDGGSHPHATKACDRLREVDGDFSKLQPKNNPVCPTLWSPVTVTAIGTWKGRSIGPWQKTYENKFCLHAATNPVFEF</sequence>
<dbReference type="AlphaFoldDB" id="M2Y2Q4"/>
<dbReference type="InterPro" id="IPR000691">
    <property type="entry name" value="Prot_inh_I16_SSI"/>
</dbReference>
<dbReference type="EMBL" id="AOHO01000065">
    <property type="protein sequence ID" value="EME55845.1"/>
    <property type="molecule type" value="Genomic_DNA"/>
</dbReference>
<comment type="caution">
    <text evidence="10">The sequence shown here is derived from an EMBL/GenBank/DDBJ whole genome shotgun (WGS) entry which is preliminary data.</text>
</comment>
<comment type="subcellular location">
    <subcellularLocation>
        <location evidence="1">Secreted</location>
    </subcellularLocation>
</comment>
<dbReference type="GO" id="GO:0005576">
    <property type="term" value="C:extracellular region"/>
    <property type="evidence" value="ECO:0007669"/>
    <property type="project" value="UniProtKB-SubCell"/>
</dbReference>
<keyword evidence="5 8" id="KW-0646">Protease inhibitor</keyword>
<dbReference type="InterPro" id="IPR023549">
    <property type="entry name" value="Subtilisin_inhibitor"/>
</dbReference>
<dbReference type="InterPro" id="IPR036819">
    <property type="entry name" value="Subtilisin_inhibitor-like_sf"/>
</dbReference>
<keyword evidence="7" id="KW-1015">Disulfide bond</keyword>
<feature type="domain" description="Subtilisin inhibitor" evidence="9">
    <location>
        <begin position="19"/>
        <end position="107"/>
    </location>
</feature>
<evidence type="ECO:0000256" key="2">
    <source>
        <dbReference type="ARBA" id="ARBA00010472"/>
    </source>
</evidence>
<evidence type="ECO:0000256" key="6">
    <source>
        <dbReference type="ARBA" id="ARBA00022900"/>
    </source>
</evidence>
<reference evidence="10 11" key="1">
    <citation type="journal article" date="2013" name="Genome Announc.">
        <title>Draft Genome Sequence of Amycolatopsis decaplanina Strain DSM 44594T.</title>
        <authorList>
            <person name="Kaur N."/>
            <person name="Kumar S."/>
            <person name="Bala M."/>
            <person name="Raghava G.P."/>
            <person name="Mayilraj S."/>
        </authorList>
    </citation>
    <scope>NUCLEOTIDE SEQUENCE [LARGE SCALE GENOMIC DNA]</scope>
    <source>
        <strain evidence="10 11">DSM 44594</strain>
    </source>
</reference>
<dbReference type="InterPro" id="IPR020054">
    <property type="entry name" value="Prot_inh_SSI_I16_CS"/>
</dbReference>
<evidence type="ECO:0000256" key="7">
    <source>
        <dbReference type="ARBA" id="ARBA00023157"/>
    </source>
</evidence>
<evidence type="ECO:0000256" key="4">
    <source>
        <dbReference type="ARBA" id="ARBA00022525"/>
    </source>
</evidence>
<proteinExistence type="inferred from homology"/>
<comment type="similarity">
    <text evidence="2 8">Belongs to the protease inhibitor I16 (SSI) family.</text>
</comment>
<dbReference type="PROSITE" id="PS00999">
    <property type="entry name" value="SSI"/>
    <property type="match status" value="1"/>
</dbReference>
<evidence type="ECO:0000256" key="1">
    <source>
        <dbReference type="ARBA" id="ARBA00004613"/>
    </source>
</evidence>
<dbReference type="Proteomes" id="UP000054226">
    <property type="component" value="Unassembled WGS sequence"/>
</dbReference>
<accession>M2Y2Q4</accession>
<evidence type="ECO:0000313" key="10">
    <source>
        <dbReference type="EMBL" id="EME55845.1"/>
    </source>
</evidence>
<evidence type="ECO:0000256" key="8">
    <source>
        <dbReference type="RuleBase" id="RU003471"/>
    </source>
</evidence>
<protein>
    <recommendedName>
        <fullName evidence="9">Subtilisin inhibitor domain-containing protein</fullName>
    </recommendedName>
</protein>
<keyword evidence="6 8" id="KW-0722">Serine protease inhibitor</keyword>
<comment type="subunit">
    <text evidence="3">Homodimer.</text>
</comment>
<dbReference type="PRINTS" id="PR00294">
    <property type="entry name" value="SSBTLNINHBTR"/>
</dbReference>
<dbReference type="GO" id="GO:0004867">
    <property type="term" value="F:serine-type endopeptidase inhibitor activity"/>
    <property type="evidence" value="ECO:0007669"/>
    <property type="project" value="UniProtKB-KW"/>
</dbReference>
<evidence type="ECO:0000259" key="9">
    <source>
        <dbReference type="Pfam" id="PF00720"/>
    </source>
</evidence>